<gene>
    <name evidence="1" type="ORF">OED52_09540</name>
</gene>
<keyword evidence="2" id="KW-1185">Reference proteome</keyword>
<accession>A0ACD4DKY8</accession>
<dbReference type="Proteomes" id="UP001156484">
    <property type="component" value="Chromosome"/>
</dbReference>
<protein>
    <submittedName>
        <fullName evidence="1">Thiolase family protein</fullName>
    </submittedName>
</protein>
<evidence type="ECO:0000313" key="2">
    <source>
        <dbReference type="Proteomes" id="UP001156484"/>
    </source>
</evidence>
<name>A0ACD4DKY8_9NOCA</name>
<organism evidence="1 2">
    <name type="scientific">Rhodococcus sacchari</name>
    <dbReference type="NCBI Taxonomy" id="2962047"/>
    <lineage>
        <taxon>Bacteria</taxon>
        <taxon>Bacillati</taxon>
        <taxon>Actinomycetota</taxon>
        <taxon>Actinomycetes</taxon>
        <taxon>Mycobacteriales</taxon>
        <taxon>Nocardiaceae</taxon>
        <taxon>Rhodococcus</taxon>
    </lineage>
</organism>
<proteinExistence type="predicted"/>
<dbReference type="EMBL" id="CP107551">
    <property type="protein sequence ID" value="UYP20730.1"/>
    <property type="molecule type" value="Genomic_DNA"/>
</dbReference>
<evidence type="ECO:0000313" key="1">
    <source>
        <dbReference type="EMBL" id="UYP20730.1"/>
    </source>
</evidence>
<reference evidence="1" key="1">
    <citation type="submission" date="2022-10" db="EMBL/GenBank/DDBJ databases">
        <title>Rhodococcus ferula Z13 complete genome.</title>
        <authorList>
            <person name="Long X."/>
            <person name="Zang M."/>
        </authorList>
    </citation>
    <scope>NUCLEOTIDE SEQUENCE</scope>
    <source>
        <strain evidence="1">Z13</strain>
    </source>
</reference>
<sequence length="384" mass="39778">MSAVIVQAVRTPVGKRNGGLSGVHPAQLSAVVLNALVERAGIDPAVVEDVIWGCVQQAGEQAVDIARTAVLTAGWPETVPGVTIDRQCGSSQQALNFAIASVEAGHYDVVVAGGVEVMSRVPMGTSVAVGGSPYPEAFMERYDGVRPNQGIGAEMIAEKWGLSRTDVDAFSARSHERAAAAQDAGLFADQIVPVTTPDGTVVSQDEGIRRGTTVEKLAGLKTVFKEDGVIHAGNSSQISDGSAALLIMSEEAAAKYGLTPLARVHTAVVTGADPVIMLTAPIPATEKALAKSGLSVDDIGVFEVNEAFAPVPMAWQKEIGAPDDKLNPNGGAIALGHPLGGSGARILTDMIFHMRRNGIRYGLQTMCEGGGQANATILELVDAK</sequence>